<feature type="region of interest" description="Disordered" evidence="1">
    <location>
        <begin position="656"/>
        <end position="741"/>
    </location>
</feature>
<dbReference type="InterPro" id="IPR024385">
    <property type="entry name" value="DUF3854"/>
</dbReference>
<protein>
    <submittedName>
        <fullName evidence="4">Virulence-associated protein E</fullName>
    </submittedName>
</protein>
<name>J9ZEM6_LEPFM</name>
<dbReference type="HOGENOM" id="CLU_021905_0_0_0"/>
<dbReference type="Pfam" id="PF05272">
    <property type="entry name" value="VapE-like_dom"/>
    <property type="match status" value="1"/>
</dbReference>
<feature type="compositionally biased region" description="Low complexity" evidence="1">
    <location>
        <begin position="663"/>
        <end position="674"/>
    </location>
</feature>
<dbReference type="InterPro" id="IPR007936">
    <property type="entry name" value="VapE-like_dom"/>
</dbReference>
<evidence type="ECO:0000313" key="4">
    <source>
        <dbReference type="EMBL" id="AFS54631.1"/>
    </source>
</evidence>
<feature type="domain" description="DUF3854" evidence="3">
    <location>
        <begin position="147"/>
        <end position="251"/>
    </location>
</feature>
<dbReference type="PATRIC" id="fig|1048260.3.peg.2657"/>
<evidence type="ECO:0000313" key="5">
    <source>
        <dbReference type="Proteomes" id="UP000006177"/>
    </source>
</evidence>
<dbReference type="CDD" id="cd01029">
    <property type="entry name" value="TOPRIM_primases"/>
    <property type="match status" value="1"/>
</dbReference>
<reference evidence="4 5" key="1">
    <citation type="journal article" date="2011" name="J. Microbiol.">
        <title>Complete genome of Leptospirillum ferriphilum ML-04 provides insight into its physiology and environmental adaptation.</title>
        <authorList>
            <person name="Mi S."/>
            <person name="Song J."/>
            <person name="Lin J."/>
            <person name="Che Y."/>
            <person name="Zheng H."/>
            <person name="Lin J."/>
        </authorList>
    </citation>
    <scope>NUCLEOTIDE SEQUENCE [LARGE SCALE GENOMIC DNA]</scope>
    <source>
        <strain evidence="4 5">ML-04</strain>
    </source>
</reference>
<accession>J9ZEM6</accession>
<evidence type="ECO:0000259" key="3">
    <source>
        <dbReference type="Pfam" id="PF12965"/>
    </source>
</evidence>
<dbReference type="Pfam" id="PF12965">
    <property type="entry name" value="DUF3854"/>
    <property type="match status" value="1"/>
</dbReference>
<sequence>MIDHSRDLDALDPPVGPDGGRLRETILRLRPEDLDRIVDSFPRALDSDHAKMLAGSGISPEVIVERGYRTITDKSVLESLGFEAWQARVPALLVPIRDREGHVVSVQIRPDRPRLNKSGKPIKYDSVSGAGHRIDFPSGVPLPGPEQEIWITEGVKKADSLASRGIYCLALPGVDTWSGPDAIQDLKTTVEWKGRTVIIAFDSDFLTNPRVANAREALTRFLGDRKATVRYLNLPNLASGKKQGVDDFFAEGQTLEDVLRLVSDCAPTATPDPVSQTWTGQLDRTPTGRLIANSRTLGLILRNAPDIGSLNYNEFSGLVQIGNTAVDDPVLFRLAEQIERIYGEGCTIPLARLREAVEAVAHEHPAHPVRDWLDSLAWDGLSRIEALFPVYYGTKDDEYTRAVGRNFLIGAVSRIISPGSQVDAMPILEGPQGILKSSSIQVLFGREWTAELKADPNHKDFEASLLGIWVLEFAELESLDRAGVGRIKLQLSVRSDWVRLSYRRDNQRYPRQCVFFGTTNDREYLKDATGSRRFWPIRCGQIDIAALARDRDQLLAEAVTRFKAGESWWKVPEQAADEQEARYRADSWEEVIRPFLSSRSETTTTEILEQCLEIQRSQHFLASQIRVGNALKRCGWERVKIRLGKDLAWVYRPPEPVPKSKLGTTGNNSGTSSTDAIVPGCSRGNEAPPSPTLTNNSKKHLGNMGTTGNNPVLEPCSQGVPNPDISGSSDRLGTDDWQEVE</sequence>
<dbReference type="KEGG" id="lfi:LFML04_2442"/>
<dbReference type="AlphaFoldDB" id="J9ZEM6"/>
<dbReference type="STRING" id="1048260.LFML04_2442"/>
<feature type="region of interest" description="Disordered" evidence="1">
    <location>
        <begin position="1"/>
        <end position="20"/>
    </location>
</feature>
<dbReference type="PANTHER" id="PTHR34985:SF1">
    <property type="entry name" value="SLR0554 PROTEIN"/>
    <property type="match status" value="1"/>
</dbReference>
<dbReference type="PANTHER" id="PTHR34985">
    <property type="entry name" value="SLR0554 PROTEIN"/>
    <property type="match status" value="1"/>
</dbReference>
<proteinExistence type="predicted"/>
<dbReference type="InterPro" id="IPR034154">
    <property type="entry name" value="TOPRIM_DnaG/twinkle"/>
</dbReference>
<dbReference type="Proteomes" id="UP000006177">
    <property type="component" value="Chromosome"/>
</dbReference>
<evidence type="ECO:0000259" key="2">
    <source>
        <dbReference type="Pfam" id="PF05272"/>
    </source>
</evidence>
<evidence type="ECO:0000256" key="1">
    <source>
        <dbReference type="SAM" id="MobiDB-lite"/>
    </source>
</evidence>
<dbReference type="RefSeq" id="WP_014962134.1">
    <property type="nucleotide sequence ID" value="NC_018649.1"/>
</dbReference>
<gene>
    <name evidence="4" type="ordered locus">LFML04_2442</name>
</gene>
<dbReference type="EMBL" id="CP002919">
    <property type="protein sequence ID" value="AFS54631.1"/>
    <property type="molecule type" value="Genomic_DNA"/>
</dbReference>
<feature type="domain" description="Virulence-associated protein E-like" evidence="2">
    <location>
        <begin position="373"/>
        <end position="580"/>
    </location>
</feature>
<organism evidence="4 5">
    <name type="scientific">Leptospirillum ferriphilum (strain ML-04)</name>
    <dbReference type="NCBI Taxonomy" id="1048260"/>
    <lineage>
        <taxon>Bacteria</taxon>
        <taxon>Pseudomonadati</taxon>
        <taxon>Nitrospirota</taxon>
        <taxon>Nitrospiria</taxon>
        <taxon>Nitrospirales</taxon>
        <taxon>Nitrospiraceae</taxon>
        <taxon>Leptospirillum</taxon>
    </lineage>
</organism>